<dbReference type="InterPro" id="IPR007452">
    <property type="entry name" value="TamB_C"/>
</dbReference>
<dbReference type="AlphaFoldDB" id="L0WAF5"/>
<dbReference type="OrthoDB" id="5555605at2"/>
<protein>
    <recommendedName>
        <fullName evidence="5">Translocation and assembly module TamB C-terminal domain-containing protein</fullName>
    </recommendedName>
</protein>
<dbReference type="Pfam" id="PF04357">
    <property type="entry name" value="TamB"/>
    <property type="match status" value="1"/>
</dbReference>
<evidence type="ECO:0000256" key="4">
    <source>
        <dbReference type="ARBA" id="ARBA00023136"/>
    </source>
</evidence>
<dbReference type="PATRIC" id="fig|1177179.3.peg.2141"/>
<dbReference type="EMBL" id="AMRJ01000016">
    <property type="protein sequence ID" value="EKF73974.1"/>
    <property type="molecule type" value="Genomic_DNA"/>
</dbReference>
<dbReference type="PANTHER" id="PTHR36985">
    <property type="entry name" value="TRANSLOCATION AND ASSEMBLY MODULE SUBUNIT TAMB"/>
    <property type="match status" value="1"/>
</dbReference>
<keyword evidence="7" id="KW-1185">Reference proteome</keyword>
<name>L0WAF5_9GAMM</name>
<evidence type="ECO:0000313" key="6">
    <source>
        <dbReference type="EMBL" id="EKF73974.1"/>
    </source>
</evidence>
<organism evidence="6 7">
    <name type="scientific">Alcanivorax hongdengensis A-11-3</name>
    <dbReference type="NCBI Taxonomy" id="1177179"/>
    <lineage>
        <taxon>Bacteria</taxon>
        <taxon>Pseudomonadati</taxon>
        <taxon>Pseudomonadota</taxon>
        <taxon>Gammaproteobacteria</taxon>
        <taxon>Oceanospirillales</taxon>
        <taxon>Alcanivoracaceae</taxon>
        <taxon>Alcanivorax</taxon>
    </lineage>
</organism>
<evidence type="ECO:0000256" key="1">
    <source>
        <dbReference type="ARBA" id="ARBA00004167"/>
    </source>
</evidence>
<evidence type="ECO:0000256" key="3">
    <source>
        <dbReference type="ARBA" id="ARBA00022989"/>
    </source>
</evidence>
<dbReference type="RefSeq" id="WP_008929322.1">
    <property type="nucleotide sequence ID" value="NZ_AMRJ01000016.1"/>
</dbReference>
<feature type="domain" description="Translocation and assembly module TamB C-terminal" evidence="5">
    <location>
        <begin position="812"/>
        <end position="1145"/>
    </location>
</feature>
<dbReference type="PANTHER" id="PTHR36985:SF1">
    <property type="entry name" value="TRANSLOCATION AND ASSEMBLY MODULE SUBUNIT TAMB"/>
    <property type="match status" value="1"/>
</dbReference>
<proteinExistence type="predicted"/>
<dbReference type="GO" id="GO:0009306">
    <property type="term" value="P:protein secretion"/>
    <property type="evidence" value="ECO:0007669"/>
    <property type="project" value="InterPro"/>
</dbReference>
<comment type="subcellular location">
    <subcellularLocation>
        <location evidence="1">Membrane</location>
        <topology evidence="1">Single-pass membrane protein</topology>
    </subcellularLocation>
</comment>
<comment type="caution">
    <text evidence="6">The sequence shown here is derived from an EMBL/GenBank/DDBJ whole genome shotgun (WGS) entry which is preliminary data.</text>
</comment>
<dbReference type="GO" id="GO:0005886">
    <property type="term" value="C:plasma membrane"/>
    <property type="evidence" value="ECO:0007669"/>
    <property type="project" value="InterPro"/>
</dbReference>
<dbReference type="Proteomes" id="UP000010164">
    <property type="component" value="Unassembled WGS sequence"/>
</dbReference>
<keyword evidence="2" id="KW-0812">Transmembrane</keyword>
<keyword evidence="4" id="KW-0472">Membrane</keyword>
<gene>
    <name evidence="6" type="ORF">A11A3_10726</name>
</gene>
<sequence>MIRRGLTLTLATLLALMALLLAGAALLLGSETGNRWLLERVRPLIPGELSVTQWQGTLLTGLQLGGIDYRYAGTTVTLDRLGLDYQPSALLRGWLTVDQLQLGRLEIHTAPAEPTEQQPPFTLPDSLALPLGVRIEHLLLQQLIVNDRPLVSDLEGQQLVAWRRFNLARLSAEVAGVQLDANLQGQLTQPYPMQGQLNWQMPLADSDTLKASQARGQLVLSGPLENLAIEHRLSAPVQVQSQGKLALQDGHWRFDLTHRWQAQPLPLQLPQPLALGQGQLITRGDLNTQQLQLRTGLKSGEQALTVALDGKLANQQLSLSPLTLSDGQQSITASGQLALTTRRWQLDLQGKLNPQWLLASLPGSLTLNGNSRGQLTEQGWQLEDTHLTLDGTLRDQPAHASASVTGNARALNLQGQASWADNRIRLEGRAGDSLALHARATLPRTGLLDRRLGGQLNADLRLTGSPQAPQVSGQLQGNRLRWQQWQVDHVDSQFRQLGPGKQPMALQLTARGIQQQGQSVLGDLTVDADGRRQQHRVAVRLEHDDVGLSTRLQGALSETWVWQGRIDQTRLQQQQLGSWQQASPAALTVSADQQSLGSLCLKNGDSDLCLAGQHGNDGRIQADLQLDALPLSLANGLMAPLARLDGNLTAKLALSGTVDAPRGTLSARTGQAHLLIDDPDQPQTLAIEQLQLDSQLDNGRLTSKLDARTPHGIVQLNLQNGLSATAPMDGDLTMNIDDLSALSILSPDVRNVEGRINSQFRLGGTPHQPIIQGQARLTGGHALVPRLGVEVNDLALTLDGSPLGELNLKGQARLGDGTVHITGNMNPARQPLDMAIQIRGDHLLVADRPDAKAWVSPDLTLGSRDGVLTLRGKLAIPEADIRPVELPAGAITVSDDQVLVHQQVDTRRGTDLDLLVTLTLGEQVHFNGFGLNADLGGSVQVQQQPGEPLQLNGELLIRKGRYRAYGQNLAISDGRLVFQGAPDNPGLDIRAIRKIPSENQTVGVRLTGTLQEPKATIFSEPNLEQSQAMSYLLTGRPLERGSNSDGARVAQALALYGLEKGSGVTEKIGDKLGLDEVTVGSDWETNDAALMLGKQISDRLYLSYAVGLFDAVSTVMLRYTLTTQLHLEARSSSKANSLDLIWEKELH</sequence>
<reference evidence="6 7" key="1">
    <citation type="journal article" date="2012" name="J. Bacteriol.">
        <title>Genome Sequence of the Alkane-Degrading Bacterium Alcanivorax hongdengensis Type Strain A-11-3.</title>
        <authorList>
            <person name="Lai Q."/>
            <person name="Shao Z."/>
        </authorList>
    </citation>
    <scope>NUCLEOTIDE SEQUENCE [LARGE SCALE GENOMIC DNA]</scope>
    <source>
        <strain evidence="6 7">A-11-3</strain>
    </source>
</reference>
<accession>L0WAF5</accession>
<dbReference type="GO" id="GO:0097347">
    <property type="term" value="C:TAM protein secretion complex"/>
    <property type="evidence" value="ECO:0007669"/>
    <property type="project" value="TreeGrafter"/>
</dbReference>
<dbReference type="eggNOG" id="COG2911">
    <property type="taxonomic scope" value="Bacteria"/>
</dbReference>
<evidence type="ECO:0000259" key="5">
    <source>
        <dbReference type="Pfam" id="PF04357"/>
    </source>
</evidence>
<keyword evidence="3" id="KW-1133">Transmembrane helix</keyword>
<dbReference type="STRING" id="1177179.A11A3_10726"/>
<evidence type="ECO:0000313" key="7">
    <source>
        <dbReference type="Proteomes" id="UP000010164"/>
    </source>
</evidence>
<evidence type="ECO:0000256" key="2">
    <source>
        <dbReference type="ARBA" id="ARBA00022692"/>
    </source>
</evidence>